<evidence type="ECO:0000256" key="1">
    <source>
        <dbReference type="ARBA" id="ARBA00003761"/>
    </source>
</evidence>
<evidence type="ECO:0000256" key="8">
    <source>
        <dbReference type="ARBA" id="ARBA00022840"/>
    </source>
</evidence>
<keyword evidence="5 13" id="KW-0436">Ligase</keyword>
<evidence type="ECO:0000256" key="4">
    <source>
        <dbReference type="ARBA" id="ARBA00013263"/>
    </source>
</evidence>
<evidence type="ECO:0000256" key="5">
    <source>
        <dbReference type="ARBA" id="ARBA00022598"/>
    </source>
</evidence>
<proteinExistence type="predicted"/>
<comment type="subunit">
    <text evidence="3 13">Acetyl-CoA carboxylase is a heterohexamer of biotin carboxyl carrier protein, biotin carboxylase and the two subunits of carboxyl transferase in a 2:2 complex.</text>
</comment>
<evidence type="ECO:0000259" key="15">
    <source>
        <dbReference type="PROSITE" id="PS50979"/>
    </source>
</evidence>
<dbReference type="Pfam" id="PF00289">
    <property type="entry name" value="Biotin_carb_N"/>
    <property type="match status" value="1"/>
</dbReference>
<keyword evidence="13" id="KW-0276">Fatty acid metabolism</keyword>
<dbReference type="UniPathway" id="UPA00655">
    <property type="reaction ID" value="UER00711"/>
</dbReference>
<dbReference type="InterPro" id="IPR011761">
    <property type="entry name" value="ATP-grasp"/>
</dbReference>
<dbReference type="SUPFAM" id="SSF56059">
    <property type="entry name" value="Glutathione synthetase ATP-binding domain-like"/>
    <property type="match status" value="1"/>
</dbReference>
<dbReference type="GO" id="GO:0006633">
    <property type="term" value="P:fatty acid biosynthetic process"/>
    <property type="evidence" value="ECO:0007669"/>
    <property type="project" value="UniProtKB-KW"/>
</dbReference>
<dbReference type="Proteomes" id="UP000306509">
    <property type="component" value="Unassembled WGS sequence"/>
</dbReference>
<protein>
    <recommendedName>
        <fullName evidence="4 13">Biotin carboxylase</fullName>
        <ecNumber evidence="4 13">6.3.4.14</ecNumber>
    </recommendedName>
    <alternativeName>
        <fullName evidence="13">Acetyl-coenzyme A carboxylase biotin carboxylase subunit A</fullName>
    </alternativeName>
</protein>
<dbReference type="InterPro" id="IPR005482">
    <property type="entry name" value="Biotin_COase_C"/>
</dbReference>
<dbReference type="NCBIfam" id="NF006367">
    <property type="entry name" value="PRK08591.1"/>
    <property type="match status" value="1"/>
</dbReference>
<organism evidence="16 17">
    <name type="scientific">Robinsoniella peoriensis</name>
    <dbReference type="NCBI Taxonomy" id="180332"/>
    <lineage>
        <taxon>Bacteria</taxon>
        <taxon>Bacillati</taxon>
        <taxon>Bacillota</taxon>
        <taxon>Clostridia</taxon>
        <taxon>Lachnospirales</taxon>
        <taxon>Lachnospiraceae</taxon>
        <taxon>Robinsoniella</taxon>
    </lineage>
</organism>
<dbReference type="InterPro" id="IPR005481">
    <property type="entry name" value="BC-like_N"/>
</dbReference>
<keyword evidence="9" id="KW-0460">Magnesium</keyword>
<evidence type="ECO:0000256" key="12">
    <source>
        <dbReference type="PROSITE-ProRule" id="PRU00409"/>
    </source>
</evidence>
<evidence type="ECO:0000256" key="7">
    <source>
        <dbReference type="ARBA" id="ARBA00022741"/>
    </source>
</evidence>
<reference evidence="16 17" key="1">
    <citation type="journal article" date="2019" name="Anaerobe">
        <title>Detection of Robinsoniella peoriensis in multiple bone samples of a trauma patient.</title>
        <authorList>
            <person name="Schrottner P."/>
            <person name="Hartwich K."/>
            <person name="Bunk B."/>
            <person name="Schober I."/>
            <person name="Helbig S."/>
            <person name="Rudolph W.W."/>
            <person name="Gunzer F."/>
        </authorList>
    </citation>
    <scope>NUCLEOTIDE SEQUENCE [LARGE SCALE GENOMIC DNA]</scope>
    <source>
        <strain evidence="16 17">DSM 106044</strain>
    </source>
</reference>
<dbReference type="NCBIfam" id="TIGR00514">
    <property type="entry name" value="accC"/>
    <property type="match status" value="1"/>
</dbReference>
<evidence type="ECO:0000313" key="17">
    <source>
        <dbReference type="Proteomes" id="UP000306509"/>
    </source>
</evidence>
<evidence type="ECO:0000256" key="13">
    <source>
        <dbReference type="RuleBase" id="RU365063"/>
    </source>
</evidence>
<dbReference type="OrthoDB" id="9807469at2"/>
<evidence type="ECO:0000256" key="2">
    <source>
        <dbReference type="ARBA" id="ARBA00004956"/>
    </source>
</evidence>
<dbReference type="Gene3D" id="3.30.470.20">
    <property type="entry name" value="ATP-grasp fold, B domain"/>
    <property type="match status" value="1"/>
</dbReference>
<dbReference type="SUPFAM" id="SSF51246">
    <property type="entry name" value="Rudiment single hybrid motif"/>
    <property type="match status" value="1"/>
</dbReference>
<dbReference type="SUPFAM" id="SSF52440">
    <property type="entry name" value="PreATP-grasp domain"/>
    <property type="match status" value="1"/>
</dbReference>
<feature type="domain" description="Biotin carboxylation" evidence="15">
    <location>
        <begin position="1"/>
        <end position="446"/>
    </location>
</feature>
<dbReference type="GO" id="GO:0004075">
    <property type="term" value="F:biotin carboxylase activity"/>
    <property type="evidence" value="ECO:0007669"/>
    <property type="project" value="UniProtKB-EC"/>
</dbReference>
<keyword evidence="13" id="KW-0444">Lipid biosynthesis</keyword>
<evidence type="ECO:0000256" key="3">
    <source>
        <dbReference type="ARBA" id="ARBA00011750"/>
    </source>
</evidence>
<dbReference type="PANTHER" id="PTHR48095:SF2">
    <property type="entry name" value="BIOTIN CARBOXYLASE, CHLOROPLASTIC"/>
    <property type="match status" value="1"/>
</dbReference>
<comment type="pathway">
    <text evidence="2 13">Lipid metabolism; malonyl-CoA biosynthesis; malonyl-CoA from acetyl-CoA: step 1/1.</text>
</comment>
<dbReference type="InterPro" id="IPR011764">
    <property type="entry name" value="Biotin_carboxylation_dom"/>
</dbReference>
<dbReference type="InterPro" id="IPR011054">
    <property type="entry name" value="Rudment_hybrid_motif"/>
</dbReference>
<dbReference type="EMBL" id="QGQD01000021">
    <property type="protein sequence ID" value="TLD02201.1"/>
    <property type="molecule type" value="Genomic_DNA"/>
</dbReference>
<dbReference type="InterPro" id="IPR005479">
    <property type="entry name" value="CPAse_ATP-bd"/>
</dbReference>
<evidence type="ECO:0000256" key="9">
    <source>
        <dbReference type="ARBA" id="ARBA00022842"/>
    </source>
</evidence>
<evidence type="ECO:0000256" key="11">
    <source>
        <dbReference type="ARBA" id="ARBA00048600"/>
    </source>
</evidence>
<dbReference type="PROSITE" id="PS50975">
    <property type="entry name" value="ATP_GRASP"/>
    <property type="match status" value="1"/>
</dbReference>
<dbReference type="PROSITE" id="PS00866">
    <property type="entry name" value="CPSASE_1"/>
    <property type="match status" value="1"/>
</dbReference>
<comment type="function">
    <text evidence="1 13">This protein is a component of the acetyl coenzyme A carboxylase complex; first, biotin carboxylase catalyzes the carboxylation of the carrier protein and then the transcarboxylase transfers the carboxyl group to form malonyl-CoA.</text>
</comment>
<dbReference type="GO" id="GO:0005524">
    <property type="term" value="F:ATP binding"/>
    <property type="evidence" value="ECO:0007669"/>
    <property type="project" value="UniProtKB-UniRule"/>
</dbReference>
<comment type="catalytic activity">
    <reaction evidence="11 13">
        <text>N(6)-biotinyl-L-lysyl-[protein] + hydrogencarbonate + ATP = N(6)-carboxybiotinyl-L-lysyl-[protein] + ADP + phosphate + H(+)</text>
        <dbReference type="Rhea" id="RHEA:13501"/>
        <dbReference type="Rhea" id="RHEA-COMP:10505"/>
        <dbReference type="Rhea" id="RHEA-COMP:10506"/>
        <dbReference type="ChEBI" id="CHEBI:15378"/>
        <dbReference type="ChEBI" id="CHEBI:17544"/>
        <dbReference type="ChEBI" id="CHEBI:30616"/>
        <dbReference type="ChEBI" id="CHEBI:43474"/>
        <dbReference type="ChEBI" id="CHEBI:83144"/>
        <dbReference type="ChEBI" id="CHEBI:83145"/>
        <dbReference type="ChEBI" id="CHEBI:456216"/>
        <dbReference type="EC" id="6.3.4.14"/>
    </reaction>
</comment>
<dbReference type="FunFam" id="3.40.50.20:FF:000010">
    <property type="entry name" value="Propionyl-CoA carboxylase subunit alpha"/>
    <property type="match status" value="1"/>
</dbReference>
<dbReference type="Pfam" id="PF02786">
    <property type="entry name" value="CPSase_L_D2"/>
    <property type="match status" value="1"/>
</dbReference>
<accession>A0A4U8QB07</accession>
<dbReference type="PROSITE" id="PS00867">
    <property type="entry name" value="CPSASE_2"/>
    <property type="match status" value="1"/>
</dbReference>
<dbReference type="RefSeq" id="WP_027292367.1">
    <property type="nucleotide sequence ID" value="NZ_CABMJZ010000057.1"/>
</dbReference>
<dbReference type="STRING" id="180332.GCA_000797495_02138"/>
<keyword evidence="7 12" id="KW-0547">Nucleotide-binding</keyword>
<dbReference type="InterPro" id="IPR051602">
    <property type="entry name" value="ACC_Biotin_Carboxylase"/>
</dbReference>
<keyword evidence="17" id="KW-1185">Reference proteome</keyword>
<dbReference type="PROSITE" id="PS50979">
    <property type="entry name" value="BC"/>
    <property type="match status" value="1"/>
</dbReference>
<sequence>MFKKILIANRGEIAVRIIRACRNLGIRSVAIYSKEDKDSLHVQLADQRICIGEGPAKNSYLNMERIISAANNMAADAIHPGFGFLSENSDFVRMCDENGITFIGPSADVIDSMGNKSHARKTMMDAGVPVVPGTKEPVYEAEAGAKIAKEIGYPVMIKASSGGGGKGMRVAKNEDEFEFQFNMAQRESANAFGDDTMYIERFIENPRHVEIQIIADAYANVVALGERDCSVQRNHQKLIEESPSPAISEEMREEMNRYAILAAKTVNYTNAGTIEFIVDPKGNFFFMEMNTRIQVEHGVTEMVTGTDLIIEQIRIAMGEKLSFNQSDIILRGHAIECRINAEIPEKNFMPSPGVIKHMHLPAGNGVRVDTGLYTGYRIPSEYDSMIAKVIVHAPDREAALQKMRSALDEMVIMGIETNIDFQYQILKHPTFCEGKADTGFIEQLMKLS</sequence>
<keyword evidence="6" id="KW-0479">Metal-binding</keyword>
<evidence type="ECO:0000259" key="14">
    <source>
        <dbReference type="PROSITE" id="PS50975"/>
    </source>
</evidence>
<dbReference type="GO" id="GO:0046872">
    <property type="term" value="F:metal ion binding"/>
    <property type="evidence" value="ECO:0007669"/>
    <property type="project" value="UniProtKB-KW"/>
</dbReference>
<name>A0A4U8QB07_9FIRM</name>
<dbReference type="InterPro" id="IPR016185">
    <property type="entry name" value="PreATP-grasp_dom_sf"/>
</dbReference>
<keyword evidence="13" id="KW-0443">Lipid metabolism</keyword>
<feature type="domain" description="ATP-grasp" evidence="14">
    <location>
        <begin position="120"/>
        <end position="317"/>
    </location>
</feature>
<keyword evidence="13" id="KW-0275">Fatty acid biosynthesis</keyword>
<dbReference type="PANTHER" id="PTHR48095">
    <property type="entry name" value="PYRUVATE CARBOXYLASE SUBUNIT A"/>
    <property type="match status" value="1"/>
</dbReference>
<dbReference type="EC" id="6.3.4.14" evidence="4 13"/>
<evidence type="ECO:0000256" key="6">
    <source>
        <dbReference type="ARBA" id="ARBA00022723"/>
    </source>
</evidence>
<evidence type="ECO:0000313" key="16">
    <source>
        <dbReference type="EMBL" id="TLD02201.1"/>
    </source>
</evidence>
<evidence type="ECO:0000256" key="10">
    <source>
        <dbReference type="ARBA" id="ARBA00023267"/>
    </source>
</evidence>
<dbReference type="FunFam" id="3.30.1490.20:FF:000018">
    <property type="entry name" value="Biotin carboxylase"/>
    <property type="match status" value="1"/>
</dbReference>
<dbReference type="FunFam" id="3.30.470.20:FF:000028">
    <property type="entry name" value="Methylcrotonoyl-CoA carboxylase subunit alpha, mitochondrial"/>
    <property type="match status" value="1"/>
</dbReference>
<dbReference type="Pfam" id="PF02785">
    <property type="entry name" value="Biotin_carb_C"/>
    <property type="match status" value="1"/>
</dbReference>
<comment type="caution">
    <text evidence="16">The sequence shown here is derived from an EMBL/GenBank/DDBJ whole genome shotgun (WGS) entry which is preliminary data.</text>
</comment>
<dbReference type="InterPro" id="IPR004549">
    <property type="entry name" value="Acetyl_CoA_COase_biotin_COase"/>
</dbReference>
<dbReference type="SMART" id="SM00878">
    <property type="entry name" value="Biotin_carb_C"/>
    <property type="match status" value="1"/>
</dbReference>
<keyword evidence="8 12" id="KW-0067">ATP-binding</keyword>
<gene>
    <name evidence="16" type="primary">accC_1</name>
    <name evidence="16" type="ORF">DSM106044_00871</name>
</gene>
<dbReference type="GO" id="GO:2001295">
    <property type="term" value="P:malonyl-CoA biosynthetic process"/>
    <property type="evidence" value="ECO:0007669"/>
    <property type="project" value="UniProtKB-UniPathway"/>
</dbReference>
<dbReference type="AlphaFoldDB" id="A0A4U8QB07"/>
<keyword evidence="10 13" id="KW-0092">Biotin</keyword>